<name>A0A841BJW7_9ACTN</name>
<dbReference type="RefSeq" id="WP_184831891.1">
    <property type="nucleotide sequence ID" value="NZ_JACHMN010000001.1"/>
</dbReference>
<evidence type="ECO:0000256" key="1">
    <source>
        <dbReference type="SAM" id="MobiDB-lite"/>
    </source>
</evidence>
<gene>
    <name evidence="2" type="ORF">F4553_000692</name>
</gene>
<organism evidence="2 3">
    <name type="scientific">Allocatelliglobosispora scoriae</name>
    <dbReference type="NCBI Taxonomy" id="643052"/>
    <lineage>
        <taxon>Bacteria</taxon>
        <taxon>Bacillati</taxon>
        <taxon>Actinomycetota</taxon>
        <taxon>Actinomycetes</taxon>
        <taxon>Micromonosporales</taxon>
        <taxon>Micromonosporaceae</taxon>
        <taxon>Allocatelliglobosispora</taxon>
    </lineage>
</organism>
<reference evidence="2 3" key="1">
    <citation type="submission" date="2020-08" db="EMBL/GenBank/DDBJ databases">
        <title>Sequencing the genomes of 1000 actinobacteria strains.</title>
        <authorList>
            <person name="Klenk H.-P."/>
        </authorList>
    </citation>
    <scope>NUCLEOTIDE SEQUENCE [LARGE SCALE GENOMIC DNA]</scope>
    <source>
        <strain evidence="2 3">DSM 45362</strain>
    </source>
</reference>
<proteinExistence type="predicted"/>
<evidence type="ECO:0000313" key="3">
    <source>
        <dbReference type="Proteomes" id="UP000587527"/>
    </source>
</evidence>
<protein>
    <submittedName>
        <fullName evidence="2">Uncharacterized protein</fullName>
    </submittedName>
</protein>
<dbReference type="AlphaFoldDB" id="A0A841BJW7"/>
<dbReference type="Proteomes" id="UP000587527">
    <property type="component" value="Unassembled WGS sequence"/>
</dbReference>
<accession>A0A841BJW7</accession>
<sequence>MDLTTAYTDSSYRQPDPVQRPADRRPTNEQWVLIAAVWLLSTWSPRPAAAWAPVLVSGRTSSRQDRQWPEPPAAAEIAVAADLPEATGATVLTSRVSPGPGQSYQPARTDAETAAELVTLISHTVAVPDRRAESLVRFLAEQLAGPYCDLLRLTTGTEGPLHLLHRDTYGNTLRVSLNPAVQVEPPPSFAADGPDAVLRTRIACVMTLLSDMLWLNNSSPVTFRFRIGRLDDGDGDPMAAAARWWSEIGEESDEDEFRPVSAADLRAGIRILVRMHLSELFDGEWSGIEEFPEVPDGHISTFLADELADLVLARLGDDPQVAVAGFLPVAWPPPEEGLDDDMRTTVLLVAGAEVASLEIDLVC</sequence>
<feature type="compositionally biased region" description="Polar residues" evidence="1">
    <location>
        <begin position="1"/>
        <end position="13"/>
    </location>
</feature>
<feature type="region of interest" description="Disordered" evidence="1">
    <location>
        <begin position="1"/>
        <end position="25"/>
    </location>
</feature>
<comment type="caution">
    <text evidence="2">The sequence shown here is derived from an EMBL/GenBank/DDBJ whole genome shotgun (WGS) entry which is preliminary data.</text>
</comment>
<keyword evidence="3" id="KW-1185">Reference proteome</keyword>
<dbReference type="EMBL" id="JACHMN010000001">
    <property type="protein sequence ID" value="MBB5867313.1"/>
    <property type="molecule type" value="Genomic_DNA"/>
</dbReference>
<evidence type="ECO:0000313" key="2">
    <source>
        <dbReference type="EMBL" id="MBB5867313.1"/>
    </source>
</evidence>